<feature type="transmembrane region" description="Helical" evidence="2">
    <location>
        <begin position="6"/>
        <end position="25"/>
    </location>
</feature>
<dbReference type="Proteomes" id="UP000217736">
    <property type="component" value="Chromosome"/>
</dbReference>
<dbReference type="AlphaFoldDB" id="A0A1Z4EMN8"/>
<keyword evidence="4" id="KW-1185">Reference proteome</keyword>
<gene>
    <name evidence="3" type="primary">arfC</name>
    <name evidence="3" type="ORF">MSG_04152</name>
</gene>
<evidence type="ECO:0000313" key="3">
    <source>
        <dbReference type="EMBL" id="BAX94273.1"/>
    </source>
</evidence>
<sequence>MNHPHWWLFGLSFAMGFVLTLALLVRPGRRRPPGSAAATPEPSTTRIVADPPTTKVATDPLTTKIPAGQEFSTIRIRVSPVAPYGPGSANPGTDGSGPPGWMVKGRMDTKLCYTPDDPVYDATVAQVWFIDEESAARAHFTPWRQRPRY</sequence>
<evidence type="ECO:0000256" key="2">
    <source>
        <dbReference type="SAM" id="Phobius"/>
    </source>
</evidence>
<keyword evidence="2" id="KW-1133">Transmembrane helix</keyword>
<feature type="region of interest" description="Disordered" evidence="1">
    <location>
        <begin position="30"/>
        <end position="60"/>
    </location>
</feature>
<reference evidence="4" key="1">
    <citation type="submission" date="2017-06" db="EMBL/GenBank/DDBJ databases">
        <title>Complete Genome Sequence of Mycobacterium shigaense.</title>
        <authorList>
            <person name="Fukano H."/>
            <person name="Yoshida M."/>
            <person name="Kazumi Y."/>
            <person name="Ogura Y."/>
            <person name="Mitarai S."/>
            <person name="Hayashi T."/>
            <person name="Hoshino Y."/>
        </authorList>
    </citation>
    <scope>NUCLEOTIDE SEQUENCE [LARGE SCALE GENOMIC DNA]</scope>
    <source>
        <strain evidence="4">UN-152</strain>
    </source>
</reference>
<dbReference type="OrthoDB" id="4871889at2"/>
<name>A0A1Z4EMN8_9MYCO</name>
<dbReference type="RefSeq" id="WP_096442549.1">
    <property type="nucleotide sequence ID" value="NZ_AP018164.1"/>
</dbReference>
<evidence type="ECO:0000313" key="4">
    <source>
        <dbReference type="Proteomes" id="UP000217736"/>
    </source>
</evidence>
<dbReference type="EMBL" id="AP018164">
    <property type="protein sequence ID" value="BAX94273.1"/>
    <property type="molecule type" value="Genomic_DNA"/>
</dbReference>
<evidence type="ECO:0000256" key="1">
    <source>
        <dbReference type="SAM" id="MobiDB-lite"/>
    </source>
</evidence>
<organism evidence="3 4">
    <name type="scientific">Mycobacterium shigaense</name>
    <dbReference type="NCBI Taxonomy" id="722731"/>
    <lineage>
        <taxon>Bacteria</taxon>
        <taxon>Bacillati</taxon>
        <taxon>Actinomycetota</taxon>
        <taxon>Actinomycetes</taxon>
        <taxon>Mycobacteriales</taxon>
        <taxon>Mycobacteriaceae</taxon>
        <taxon>Mycobacterium</taxon>
        <taxon>Mycobacterium simiae complex</taxon>
    </lineage>
</organism>
<proteinExistence type="predicted"/>
<keyword evidence="2" id="KW-0472">Membrane</keyword>
<protein>
    <submittedName>
        <fullName evidence="3">Putative membrane protein ArfC</fullName>
    </submittedName>
</protein>
<keyword evidence="2" id="KW-0812">Transmembrane</keyword>
<accession>A0A1Z4EMN8</accession>
<dbReference type="KEGG" id="mshg:MSG_04152"/>